<evidence type="ECO:0000313" key="1">
    <source>
        <dbReference type="EMBL" id="PKU72206.1"/>
    </source>
</evidence>
<evidence type="ECO:0000313" key="2">
    <source>
        <dbReference type="Proteomes" id="UP000233837"/>
    </source>
</evidence>
<reference evidence="1 2" key="1">
    <citation type="journal article" date="2016" name="Sci. Rep.">
        <title>The Dendrobium catenatum Lindl. genome sequence provides insights into polysaccharide synthase, floral development and adaptive evolution.</title>
        <authorList>
            <person name="Zhang G.Q."/>
            <person name="Xu Q."/>
            <person name="Bian C."/>
            <person name="Tsai W.C."/>
            <person name="Yeh C.M."/>
            <person name="Liu K.W."/>
            <person name="Yoshida K."/>
            <person name="Zhang L.S."/>
            <person name="Chang S.B."/>
            <person name="Chen F."/>
            <person name="Shi Y."/>
            <person name="Su Y.Y."/>
            <person name="Zhang Y.Q."/>
            <person name="Chen L.J."/>
            <person name="Yin Y."/>
            <person name="Lin M."/>
            <person name="Huang H."/>
            <person name="Deng H."/>
            <person name="Wang Z.W."/>
            <person name="Zhu S.L."/>
            <person name="Zhao X."/>
            <person name="Deng C."/>
            <person name="Niu S.C."/>
            <person name="Huang J."/>
            <person name="Wang M."/>
            <person name="Liu G.H."/>
            <person name="Yang H.J."/>
            <person name="Xiao X.J."/>
            <person name="Hsiao Y.Y."/>
            <person name="Wu W.L."/>
            <person name="Chen Y.Y."/>
            <person name="Mitsuda N."/>
            <person name="Ohme-Takagi M."/>
            <person name="Luo Y.B."/>
            <person name="Van de Peer Y."/>
            <person name="Liu Z.J."/>
        </authorList>
    </citation>
    <scope>NUCLEOTIDE SEQUENCE [LARGE SCALE GENOMIC DNA]</scope>
    <source>
        <tissue evidence="1">The whole plant</tissue>
    </source>
</reference>
<accession>A0A2I0W963</accession>
<proteinExistence type="predicted"/>
<protein>
    <submittedName>
        <fullName evidence="1">Uncharacterized protein</fullName>
    </submittedName>
</protein>
<organism evidence="1 2">
    <name type="scientific">Dendrobium catenatum</name>
    <dbReference type="NCBI Taxonomy" id="906689"/>
    <lineage>
        <taxon>Eukaryota</taxon>
        <taxon>Viridiplantae</taxon>
        <taxon>Streptophyta</taxon>
        <taxon>Embryophyta</taxon>
        <taxon>Tracheophyta</taxon>
        <taxon>Spermatophyta</taxon>
        <taxon>Magnoliopsida</taxon>
        <taxon>Liliopsida</taxon>
        <taxon>Asparagales</taxon>
        <taxon>Orchidaceae</taxon>
        <taxon>Epidendroideae</taxon>
        <taxon>Malaxideae</taxon>
        <taxon>Dendrobiinae</taxon>
        <taxon>Dendrobium</taxon>
    </lineage>
</organism>
<gene>
    <name evidence="1" type="ORF">MA16_Dca006799</name>
</gene>
<name>A0A2I0W963_9ASPA</name>
<reference evidence="1 2" key="2">
    <citation type="journal article" date="2017" name="Nature">
        <title>The Apostasia genome and the evolution of orchids.</title>
        <authorList>
            <person name="Zhang G.Q."/>
            <person name="Liu K.W."/>
            <person name="Li Z."/>
            <person name="Lohaus R."/>
            <person name="Hsiao Y.Y."/>
            <person name="Niu S.C."/>
            <person name="Wang J.Y."/>
            <person name="Lin Y.C."/>
            <person name="Xu Q."/>
            <person name="Chen L.J."/>
            <person name="Yoshida K."/>
            <person name="Fujiwara S."/>
            <person name="Wang Z.W."/>
            <person name="Zhang Y.Q."/>
            <person name="Mitsuda N."/>
            <person name="Wang M."/>
            <person name="Liu G.H."/>
            <person name="Pecoraro L."/>
            <person name="Huang H.X."/>
            <person name="Xiao X.J."/>
            <person name="Lin M."/>
            <person name="Wu X.Y."/>
            <person name="Wu W.L."/>
            <person name="Chen Y.Y."/>
            <person name="Chang S.B."/>
            <person name="Sakamoto S."/>
            <person name="Ohme-Takagi M."/>
            <person name="Yagi M."/>
            <person name="Zeng S.J."/>
            <person name="Shen C.Y."/>
            <person name="Yeh C.M."/>
            <person name="Luo Y.B."/>
            <person name="Tsai W.C."/>
            <person name="Van de Peer Y."/>
            <person name="Liu Z.J."/>
        </authorList>
    </citation>
    <scope>NUCLEOTIDE SEQUENCE [LARGE SCALE GENOMIC DNA]</scope>
    <source>
        <tissue evidence="1">The whole plant</tissue>
    </source>
</reference>
<keyword evidence="2" id="KW-1185">Reference proteome</keyword>
<dbReference type="EMBL" id="KZ502843">
    <property type="protein sequence ID" value="PKU72206.1"/>
    <property type="molecule type" value="Genomic_DNA"/>
</dbReference>
<dbReference type="Proteomes" id="UP000233837">
    <property type="component" value="Unassembled WGS sequence"/>
</dbReference>
<dbReference type="AlphaFoldDB" id="A0A2I0W963"/>
<sequence>MGFPPGLCQLEQGGEGASGFCELGGELESSVLAISRSVEVGEVVRVSGVFDFANWRGRGFTRTAEEMGEISLSVQVSGVFELQA</sequence>